<organism evidence="2 3">
    <name type="scientific">Citricoccus zhacaiensis</name>
    <dbReference type="NCBI Taxonomy" id="489142"/>
    <lineage>
        <taxon>Bacteria</taxon>
        <taxon>Bacillati</taxon>
        <taxon>Actinomycetota</taxon>
        <taxon>Actinomycetes</taxon>
        <taxon>Micrococcales</taxon>
        <taxon>Micrococcaceae</taxon>
        <taxon>Citricoccus</taxon>
    </lineage>
</organism>
<name>A0ABQ2M6G1_9MICC</name>
<dbReference type="SUPFAM" id="SSF56601">
    <property type="entry name" value="beta-lactamase/transpeptidase-like"/>
    <property type="match status" value="1"/>
</dbReference>
<dbReference type="Pfam" id="PF13354">
    <property type="entry name" value="Beta-lactamase2"/>
    <property type="match status" value="2"/>
</dbReference>
<dbReference type="PANTHER" id="PTHR35333">
    <property type="entry name" value="BETA-LACTAMASE"/>
    <property type="match status" value="1"/>
</dbReference>
<feature type="domain" description="Beta-lactamase class A catalytic" evidence="1">
    <location>
        <begin position="178"/>
        <end position="310"/>
    </location>
</feature>
<proteinExistence type="predicted"/>
<feature type="domain" description="Beta-lactamase class A catalytic" evidence="1">
    <location>
        <begin position="68"/>
        <end position="153"/>
    </location>
</feature>
<dbReference type="InterPro" id="IPR045155">
    <property type="entry name" value="Beta-lactam_cat"/>
</dbReference>
<evidence type="ECO:0000313" key="3">
    <source>
        <dbReference type="Proteomes" id="UP000642509"/>
    </source>
</evidence>
<gene>
    <name evidence="2" type="ORF">GCM10010977_24670</name>
</gene>
<protein>
    <submittedName>
        <fullName evidence="2">Serine hydrolase</fullName>
    </submittedName>
</protein>
<keyword evidence="3" id="KW-1185">Reference proteome</keyword>
<sequence>MDTSRLGQDRLSAMERRLGLLLRSQPFAVSWCVVPIGGAVPTGGAVATQSLGAGALPIAGGVHAIGDRADTVVPSFSTRKVSILCAVLALARAGRLDLGQRHTITEAHRDGVQAGIMRTLSAGLELTLADCLTQMMCTSDNICTQLVFEAIGAAVGGGAADGEAAREAARGVAGVAAERAALQYVNDYCAWAGMRSTLHREVFPRTGGLAWHHPIDGLTVTTAADQAHLLALIGSGAGEGSAAVSAARIQLRPEDCRRIIGLMQGIYTPRLGAATTRISFAEKNGRGLRSLSQVGLALDAHGAPLAAVAVYAETIPTALPDGVPGRNAVFTAFAEVGRAIEDWAVPVVTA</sequence>
<evidence type="ECO:0000313" key="2">
    <source>
        <dbReference type="EMBL" id="GGO47438.1"/>
    </source>
</evidence>
<dbReference type="GO" id="GO:0016787">
    <property type="term" value="F:hydrolase activity"/>
    <property type="evidence" value="ECO:0007669"/>
    <property type="project" value="UniProtKB-KW"/>
</dbReference>
<accession>A0ABQ2M6G1</accession>
<dbReference type="PANTHER" id="PTHR35333:SF3">
    <property type="entry name" value="BETA-LACTAMASE-TYPE TRANSPEPTIDASE FOLD CONTAINING PROTEIN"/>
    <property type="match status" value="1"/>
</dbReference>
<keyword evidence="2" id="KW-0378">Hydrolase</keyword>
<dbReference type="InterPro" id="IPR012338">
    <property type="entry name" value="Beta-lactam/transpept-like"/>
</dbReference>
<evidence type="ECO:0000259" key="1">
    <source>
        <dbReference type="Pfam" id="PF13354"/>
    </source>
</evidence>
<dbReference type="Gene3D" id="3.40.710.10">
    <property type="entry name" value="DD-peptidase/beta-lactamase superfamily"/>
    <property type="match status" value="1"/>
</dbReference>
<reference evidence="3" key="1">
    <citation type="journal article" date="2019" name="Int. J. Syst. Evol. Microbiol.">
        <title>The Global Catalogue of Microorganisms (GCM) 10K type strain sequencing project: providing services to taxonomists for standard genome sequencing and annotation.</title>
        <authorList>
            <consortium name="The Broad Institute Genomics Platform"/>
            <consortium name="The Broad Institute Genome Sequencing Center for Infectious Disease"/>
            <person name="Wu L."/>
            <person name="Ma J."/>
        </authorList>
    </citation>
    <scope>NUCLEOTIDE SEQUENCE [LARGE SCALE GENOMIC DNA]</scope>
    <source>
        <strain evidence="3">CGMCC 1.7064</strain>
    </source>
</reference>
<dbReference type="InterPro" id="IPR000871">
    <property type="entry name" value="Beta-lactam_class-A"/>
</dbReference>
<dbReference type="RefSeq" id="WP_188806461.1">
    <property type="nucleotide sequence ID" value="NZ_BAAAOU010000002.1"/>
</dbReference>
<dbReference type="EMBL" id="BMLQ01000007">
    <property type="protein sequence ID" value="GGO47438.1"/>
    <property type="molecule type" value="Genomic_DNA"/>
</dbReference>
<comment type="caution">
    <text evidence="2">The sequence shown here is derived from an EMBL/GenBank/DDBJ whole genome shotgun (WGS) entry which is preliminary data.</text>
</comment>
<dbReference type="Proteomes" id="UP000642509">
    <property type="component" value="Unassembled WGS sequence"/>
</dbReference>